<proteinExistence type="predicted"/>
<reference evidence="1" key="1">
    <citation type="journal article" date="2015" name="Nature">
        <title>Complex archaea that bridge the gap between prokaryotes and eukaryotes.</title>
        <authorList>
            <person name="Spang A."/>
            <person name="Saw J.H."/>
            <person name="Jorgensen S.L."/>
            <person name="Zaremba-Niedzwiedzka K."/>
            <person name="Martijn J."/>
            <person name="Lind A.E."/>
            <person name="van Eijk R."/>
            <person name="Schleper C."/>
            <person name="Guy L."/>
            <person name="Ettema T.J."/>
        </authorList>
    </citation>
    <scope>NUCLEOTIDE SEQUENCE</scope>
</reference>
<organism evidence="1">
    <name type="scientific">marine sediment metagenome</name>
    <dbReference type="NCBI Taxonomy" id="412755"/>
    <lineage>
        <taxon>unclassified sequences</taxon>
        <taxon>metagenomes</taxon>
        <taxon>ecological metagenomes</taxon>
    </lineage>
</organism>
<feature type="non-terminal residue" evidence="1">
    <location>
        <position position="27"/>
    </location>
</feature>
<protein>
    <submittedName>
        <fullName evidence="1">Uncharacterized protein</fullName>
    </submittedName>
</protein>
<name>A0A0F9MF68_9ZZZZ</name>
<gene>
    <name evidence="1" type="ORF">LCGC14_1096610</name>
</gene>
<sequence>MSEKAEIKYRVVFEVNAKEDDLADATY</sequence>
<comment type="caution">
    <text evidence="1">The sequence shown here is derived from an EMBL/GenBank/DDBJ whole genome shotgun (WGS) entry which is preliminary data.</text>
</comment>
<accession>A0A0F9MF68</accession>
<evidence type="ECO:0000313" key="1">
    <source>
        <dbReference type="EMBL" id="KKN04534.1"/>
    </source>
</evidence>
<dbReference type="AlphaFoldDB" id="A0A0F9MF68"/>
<dbReference type="EMBL" id="LAZR01004909">
    <property type="protein sequence ID" value="KKN04534.1"/>
    <property type="molecule type" value="Genomic_DNA"/>
</dbReference>